<proteinExistence type="predicted"/>
<gene>
    <name evidence="2" type="ORF">PNO30_04800</name>
</gene>
<dbReference type="RefSeq" id="WP_271987347.1">
    <property type="nucleotide sequence ID" value="NZ_JAQMFS010000057.1"/>
</dbReference>
<evidence type="ECO:0000313" key="3">
    <source>
        <dbReference type="Proteomes" id="UP001212217"/>
    </source>
</evidence>
<organism evidence="2 3">
    <name type="scientific">Gemella haemolysans</name>
    <dbReference type="NCBI Taxonomy" id="1379"/>
    <lineage>
        <taxon>Bacteria</taxon>
        <taxon>Bacillati</taxon>
        <taxon>Bacillota</taxon>
        <taxon>Bacilli</taxon>
        <taxon>Bacillales</taxon>
        <taxon>Gemellaceae</taxon>
        <taxon>Gemella</taxon>
    </lineage>
</organism>
<dbReference type="Pfam" id="PF18813">
    <property type="entry name" value="PBECR4"/>
    <property type="match status" value="1"/>
</dbReference>
<accession>A0AAW6B6N2</accession>
<dbReference type="InterPro" id="IPR041420">
    <property type="entry name" value="PBECR4"/>
</dbReference>
<comment type="caution">
    <text evidence="2">The sequence shown here is derived from an EMBL/GenBank/DDBJ whole genome shotgun (WGS) entry which is preliminary data.</text>
</comment>
<evidence type="ECO:0000313" key="2">
    <source>
        <dbReference type="EMBL" id="MDB6186102.1"/>
    </source>
</evidence>
<protein>
    <submittedName>
        <fullName evidence="2">PBECR4 domain-containing protein</fullName>
    </submittedName>
</protein>
<dbReference type="AlphaFoldDB" id="A0AAW6B6N2"/>
<sequence length="169" mass="20130">MKLLEILKDYEENFCNKICCIETSYKEMNFIHVYFSKTDLHHLLDLHKVISGRATNSIKSIESGYLTLNHIRKHKNFGIIRPRIDSYPFIHEILKKKDVELCIVEKDIDPNTMYLNLIIYKNKGHEVIVLGLKKNNKNSIYYLATLHKTYENKYQNARKTKIRNIIWLD</sequence>
<evidence type="ECO:0000259" key="1">
    <source>
        <dbReference type="Pfam" id="PF18813"/>
    </source>
</evidence>
<dbReference type="EMBL" id="JAQMFS010000057">
    <property type="protein sequence ID" value="MDB6186102.1"/>
    <property type="molecule type" value="Genomic_DNA"/>
</dbReference>
<name>A0AAW6B6N2_9BACL</name>
<reference evidence="2" key="1">
    <citation type="submission" date="2023-08" db="EMBL/GenBank/DDBJ databases">
        <title>Dental plaque isolates bound by oral lectin ZG16B.</title>
        <authorList>
            <person name="Ghosh S."/>
        </authorList>
    </citation>
    <scope>NUCLEOTIDE SEQUENCE</scope>
    <source>
        <strain evidence="2">DP3_5B</strain>
    </source>
</reference>
<feature type="domain" description="Phage-Barnase-EndoU-ColicinE5/D-RelE like nuclease 4" evidence="1">
    <location>
        <begin position="2"/>
        <end position="165"/>
    </location>
</feature>
<dbReference type="Proteomes" id="UP001212217">
    <property type="component" value="Unassembled WGS sequence"/>
</dbReference>